<gene>
    <name evidence="5" type="ORF">PV09_00595</name>
</gene>
<dbReference type="PANTHER" id="PTHR23321:SF26">
    <property type="entry name" value="SMALL RIBOSOMAL SUBUNIT PROTEIN US15M"/>
    <property type="match status" value="1"/>
</dbReference>
<evidence type="ECO:0000313" key="5">
    <source>
        <dbReference type="EMBL" id="KIW08639.1"/>
    </source>
</evidence>
<organism evidence="5 6">
    <name type="scientific">Verruconis gallopava</name>
    <dbReference type="NCBI Taxonomy" id="253628"/>
    <lineage>
        <taxon>Eukaryota</taxon>
        <taxon>Fungi</taxon>
        <taxon>Dikarya</taxon>
        <taxon>Ascomycota</taxon>
        <taxon>Pezizomycotina</taxon>
        <taxon>Dothideomycetes</taxon>
        <taxon>Pleosporomycetidae</taxon>
        <taxon>Venturiales</taxon>
        <taxon>Sympoventuriaceae</taxon>
        <taxon>Verruconis</taxon>
    </lineage>
</organism>
<dbReference type="PANTHER" id="PTHR23321">
    <property type="entry name" value="RIBOSOMAL PROTEIN S15, BACTERIAL AND ORGANELLAR"/>
    <property type="match status" value="1"/>
</dbReference>
<protein>
    <submittedName>
        <fullName evidence="5">Ribosomal protein S15</fullName>
    </submittedName>
</protein>
<sequence>MPPRISEFPCLRALSSALPSTNCRQGAWTLRTFSASRSHQAKSKGEHRYRDPYVAAQARARKAANISKQEALKLNRARALGDPVRGLETEFVRSFDTASEHDTAGGEEKDQPRLNYSLTQHEIDTQLTKSKALVEPAPLSKHELEHVRDVNKSRILRKHEQNMEQWAAAHETVKEAVKRITNLESGNSKDRFRINVERCIRTFGRHETDKYLPHRTSSVPLGPGGLPLSDHEPAPLPLKKRLGPDTGSPEVQIAILTARIRNLANHLDRVGSSRDKVNKRNLRLLVHKRQKLLLYLRRKERAGPRWQRCIEMLGLTEGTWKGEISL</sequence>
<dbReference type="AlphaFoldDB" id="A0A0D2BBE9"/>
<dbReference type="GeneID" id="27308568"/>
<dbReference type="SUPFAM" id="SSF47060">
    <property type="entry name" value="S15/NS1 RNA-binding domain"/>
    <property type="match status" value="1"/>
</dbReference>
<evidence type="ECO:0000313" key="6">
    <source>
        <dbReference type="Proteomes" id="UP000053259"/>
    </source>
</evidence>
<dbReference type="VEuPathDB" id="FungiDB:PV09_00595"/>
<keyword evidence="6" id="KW-1185">Reference proteome</keyword>
<comment type="similarity">
    <text evidence="1">Belongs to the universal ribosomal protein uS15 family.</text>
</comment>
<dbReference type="InParanoid" id="A0A0D2BBE9"/>
<evidence type="ECO:0000256" key="3">
    <source>
        <dbReference type="ARBA" id="ARBA00023274"/>
    </source>
</evidence>
<dbReference type="InterPro" id="IPR005290">
    <property type="entry name" value="Ribosomal_uS15_bac-type"/>
</dbReference>
<accession>A0A0D2BBE9</accession>
<dbReference type="GO" id="GO:1990904">
    <property type="term" value="C:ribonucleoprotein complex"/>
    <property type="evidence" value="ECO:0007669"/>
    <property type="project" value="UniProtKB-KW"/>
</dbReference>
<dbReference type="GO" id="GO:0006412">
    <property type="term" value="P:translation"/>
    <property type="evidence" value="ECO:0007669"/>
    <property type="project" value="InterPro"/>
</dbReference>
<dbReference type="STRING" id="253628.A0A0D2BBE9"/>
<dbReference type="InterPro" id="IPR009068">
    <property type="entry name" value="uS15_NS1_RNA-bd_sf"/>
</dbReference>
<name>A0A0D2BBE9_9PEZI</name>
<keyword evidence="3" id="KW-0687">Ribonucleoprotein</keyword>
<dbReference type="GO" id="GO:0005737">
    <property type="term" value="C:cytoplasm"/>
    <property type="evidence" value="ECO:0007669"/>
    <property type="project" value="UniProtKB-ARBA"/>
</dbReference>
<proteinExistence type="inferred from homology"/>
<dbReference type="Gene3D" id="1.10.287.10">
    <property type="entry name" value="S15/NS1, RNA-binding"/>
    <property type="match status" value="1"/>
</dbReference>
<dbReference type="HOGENOM" id="CLU_078264_0_0_1"/>
<dbReference type="CDD" id="cd00353">
    <property type="entry name" value="Ribosomal_S15p_S13e"/>
    <property type="match status" value="1"/>
</dbReference>
<dbReference type="RefSeq" id="XP_016218508.1">
    <property type="nucleotide sequence ID" value="XM_016353355.1"/>
</dbReference>
<dbReference type="EMBL" id="KN847530">
    <property type="protein sequence ID" value="KIW08639.1"/>
    <property type="molecule type" value="Genomic_DNA"/>
</dbReference>
<dbReference type="OrthoDB" id="441444at2759"/>
<reference evidence="5 6" key="1">
    <citation type="submission" date="2015-01" db="EMBL/GenBank/DDBJ databases">
        <title>The Genome Sequence of Ochroconis gallopava CBS43764.</title>
        <authorList>
            <consortium name="The Broad Institute Genomics Platform"/>
            <person name="Cuomo C."/>
            <person name="de Hoog S."/>
            <person name="Gorbushina A."/>
            <person name="Stielow B."/>
            <person name="Teixiera M."/>
            <person name="Abouelleil A."/>
            <person name="Chapman S.B."/>
            <person name="Priest M."/>
            <person name="Young S.K."/>
            <person name="Wortman J."/>
            <person name="Nusbaum C."/>
            <person name="Birren B."/>
        </authorList>
    </citation>
    <scope>NUCLEOTIDE SEQUENCE [LARGE SCALE GENOMIC DNA]</scope>
    <source>
        <strain evidence="5 6">CBS 43764</strain>
    </source>
</reference>
<dbReference type="Proteomes" id="UP000053259">
    <property type="component" value="Unassembled WGS sequence"/>
</dbReference>
<dbReference type="InterPro" id="IPR000589">
    <property type="entry name" value="Ribosomal_uS15"/>
</dbReference>
<dbReference type="GO" id="GO:0005840">
    <property type="term" value="C:ribosome"/>
    <property type="evidence" value="ECO:0007669"/>
    <property type="project" value="UniProtKB-KW"/>
</dbReference>
<evidence type="ECO:0000256" key="2">
    <source>
        <dbReference type="ARBA" id="ARBA00022980"/>
    </source>
</evidence>
<dbReference type="FunCoup" id="A0A0D2BBE9">
    <property type="interactions" value="217"/>
</dbReference>
<keyword evidence="2 5" id="KW-0689">Ribosomal protein</keyword>
<dbReference type="Pfam" id="PF00312">
    <property type="entry name" value="Ribosomal_S15"/>
    <property type="match status" value="1"/>
</dbReference>
<feature type="region of interest" description="Disordered" evidence="4">
    <location>
        <begin position="214"/>
        <end position="234"/>
    </location>
</feature>
<evidence type="ECO:0000256" key="4">
    <source>
        <dbReference type="SAM" id="MobiDB-lite"/>
    </source>
</evidence>
<dbReference type="SMART" id="SM01387">
    <property type="entry name" value="Ribosomal_S15"/>
    <property type="match status" value="1"/>
</dbReference>
<dbReference type="GO" id="GO:0003735">
    <property type="term" value="F:structural constituent of ribosome"/>
    <property type="evidence" value="ECO:0007669"/>
    <property type="project" value="InterPro"/>
</dbReference>
<evidence type="ECO:0000256" key="1">
    <source>
        <dbReference type="ARBA" id="ARBA00008434"/>
    </source>
</evidence>